<dbReference type="Pfam" id="PF05729">
    <property type="entry name" value="NACHT"/>
    <property type="match status" value="1"/>
</dbReference>
<dbReference type="EMBL" id="JAVREV010000003">
    <property type="protein sequence ID" value="MDT0442248.1"/>
    <property type="molecule type" value="Genomic_DNA"/>
</dbReference>
<comment type="caution">
    <text evidence="2">The sequence shown here is derived from an EMBL/GenBank/DDBJ whole genome shotgun (WGS) entry which is preliminary data.</text>
</comment>
<accession>A0ABU2S0E4</accession>
<evidence type="ECO:0000313" key="2">
    <source>
        <dbReference type="EMBL" id="MDT0442248.1"/>
    </source>
</evidence>
<dbReference type="InterPro" id="IPR007111">
    <property type="entry name" value="NACHT_NTPase"/>
</dbReference>
<dbReference type="InterPro" id="IPR027417">
    <property type="entry name" value="P-loop_NTPase"/>
</dbReference>
<dbReference type="RefSeq" id="WP_311616685.1">
    <property type="nucleotide sequence ID" value="NZ_JAVREV010000003.1"/>
</dbReference>
<dbReference type="Proteomes" id="UP001183615">
    <property type="component" value="Unassembled WGS sequence"/>
</dbReference>
<evidence type="ECO:0000259" key="1">
    <source>
        <dbReference type="PROSITE" id="PS50837"/>
    </source>
</evidence>
<feature type="domain" description="NACHT" evidence="1">
    <location>
        <begin position="269"/>
        <end position="466"/>
    </location>
</feature>
<dbReference type="Gene3D" id="3.40.50.300">
    <property type="entry name" value="P-loop containing nucleotide triphosphate hydrolases"/>
    <property type="match status" value="1"/>
</dbReference>
<name>A0ABU2S0E4_9ACTN</name>
<keyword evidence="3" id="KW-1185">Reference proteome</keyword>
<proteinExistence type="predicted"/>
<gene>
    <name evidence="2" type="ORF">RM779_06490</name>
</gene>
<dbReference type="PANTHER" id="PTHR46844:SF1">
    <property type="entry name" value="SLR5058 PROTEIN"/>
    <property type="match status" value="1"/>
</dbReference>
<reference evidence="3" key="1">
    <citation type="submission" date="2023-07" db="EMBL/GenBank/DDBJ databases">
        <title>30 novel species of actinomycetes from the DSMZ collection.</title>
        <authorList>
            <person name="Nouioui I."/>
        </authorList>
    </citation>
    <scope>NUCLEOTIDE SEQUENCE [LARGE SCALE GENOMIC DNA]</scope>
    <source>
        <strain evidence="3">DSM 41886</strain>
    </source>
</reference>
<sequence length="927" mass="98248">MAAQEGTSGAEGASGRAVVVRAGESDSTGFLLAPRLVLTGYLPRAGTIRLTLPGHAEDVPAEAVWSQADEGHDAALLRAERPLLSAEEFAARGPLILAPVRSAAARDMRVEHYGGEPGGEPRLFGDACEFVLHSPGADHLSLRVRRWLDLAGIIGAPVLMGAALVALVGRHRSAQGHIVTAAATLLRDAGFVRQLAEHGVPVTDPALRTAFEQRWRDSVVARYGDLTVNGAAGGTHAVPLDAVWLPPEVLGRRRGAAVEGIEQVLAARHRVLLWGPAGSGKTAVVQRLAVAAAQRRGPFADSVPFVLPLRALMRSGRPLPPPEDFPRAAGFGEAPAGWASEVFAAGRALVLVDGVDEAPPRQRDRVGAWLQDLLAAFRGNRWLITSRPDPALSSWADRYGGFTERSLGPLSAAAMGDLVRRWHRAAGDDEDTAEELLATLRLRGDLTRLATNPLMCTLLCALHLERGRLLRGRAALLDALLGVLRHRDTERGLTEDSAPAHEAQTEVLQRLAYWLVRNGSSEMPWESAVRSVETAQSPWPGMPPAEEFLRLLVVRSGVVHQTASGNVAFLDRAFLDHFAGRAAVLENDLPMLVARAEAEASWEDVFRSAVAFARPRERSLLLAGLVERGGRAGDPARGVRLRLLALSCLAEAPELDPEVRTDILRHAAGLVPPANEEGVALLAAAGPLVLELLPAPEDVDGPTARLIRDLATRIGGPAGAALAQRFAERMALSAAGSGPWLPDRPLPSGWVPDRPAADLARAAPPDGPFASDPGVLMLSAGQPWTSAAVPVHTVVSFGDRARFGALAGLPELRSLALIGNGVAQEALRQLPGLPRLRSLVLHGCSLTDLSVVAATGVMFLELWPTPPPNVLSGLAGAGWLRVLYLPDAAGRSDADAAQAALPTVLVLHRPGGLVDETYLQEPAEVRP</sequence>
<protein>
    <submittedName>
        <fullName evidence="2">NACHT domain-containing protein</fullName>
    </submittedName>
</protein>
<dbReference type="PANTHER" id="PTHR46844">
    <property type="entry name" value="SLR5058 PROTEIN"/>
    <property type="match status" value="1"/>
</dbReference>
<dbReference type="SUPFAM" id="SSF52540">
    <property type="entry name" value="P-loop containing nucleoside triphosphate hydrolases"/>
    <property type="match status" value="1"/>
</dbReference>
<evidence type="ECO:0000313" key="3">
    <source>
        <dbReference type="Proteomes" id="UP001183615"/>
    </source>
</evidence>
<dbReference type="SUPFAM" id="SSF52047">
    <property type="entry name" value="RNI-like"/>
    <property type="match status" value="1"/>
</dbReference>
<organism evidence="2 3">
    <name type="scientific">Streptomyces johnsoniae</name>
    <dbReference type="NCBI Taxonomy" id="3075532"/>
    <lineage>
        <taxon>Bacteria</taxon>
        <taxon>Bacillati</taxon>
        <taxon>Actinomycetota</taxon>
        <taxon>Actinomycetes</taxon>
        <taxon>Kitasatosporales</taxon>
        <taxon>Streptomycetaceae</taxon>
        <taxon>Streptomyces</taxon>
    </lineage>
</organism>
<dbReference type="PROSITE" id="PS50837">
    <property type="entry name" value="NACHT"/>
    <property type="match status" value="1"/>
</dbReference>